<feature type="region of interest" description="Disordered" evidence="1">
    <location>
        <begin position="230"/>
        <end position="289"/>
    </location>
</feature>
<dbReference type="EMBL" id="FMZK01000013">
    <property type="protein sequence ID" value="SDD88922.1"/>
    <property type="molecule type" value="Genomic_DNA"/>
</dbReference>
<accession>A0A1G6YF25</accession>
<evidence type="ECO:0000256" key="1">
    <source>
        <dbReference type="SAM" id="MobiDB-lite"/>
    </source>
</evidence>
<dbReference type="Proteomes" id="UP000182100">
    <property type="component" value="Unassembled WGS sequence"/>
</dbReference>
<feature type="region of interest" description="Disordered" evidence="1">
    <location>
        <begin position="28"/>
        <end position="66"/>
    </location>
</feature>
<dbReference type="Gene3D" id="2.50.20.20">
    <property type="match status" value="1"/>
</dbReference>
<keyword evidence="3" id="KW-1185">Reference proteome</keyword>
<dbReference type="AlphaFoldDB" id="A0A1G6YF25"/>
<proteinExistence type="predicted"/>
<gene>
    <name evidence="2" type="ORF">SAMN05216505_11325</name>
</gene>
<evidence type="ECO:0000313" key="3">
    <source>
        <dbReference type="Proteomes" id="UP000182100"/>
    </source>
</evidence>
<dbReference type="STRING" id="67344.SAMN05216505_11325"/>
<evidence type="ECO:0000313" key="2">
    <source>
        <dbReference type="EMBL" id="SDD88922.1"/>
    </source>
</evidence>
<name>A0A1G6YF25_9ACTN</name>
<evidence type="ECO:0008006" key="4">
    <source>
        <dbReference type="Google" id="ProtNLM"/>
    </source>
</evidence>
<feature type="compositionally biased region" description="Basic and acidic residues" evidence="1">
    <location>
        <begin position="277"/>
        <end position="289"/>
    </location>
</feature>
<dbReference type="RefSeq" id="WP_055575039.1">
    <property type="nucleotide sequence ID" value="NZ_FMZK01000013.1"/>
</dbReference>
<reference evidence="3" key="1">
    <citation type="submission" date="2016-10" db="EMBL/GenBank/DDBJ databases">
        <authorList>
            <person name="Varghese N."/>
            <person name="Submissions S."/>
        </authorList>
    </citation>
    <scope>NUCLEOTIDE SEQUENCE [LARGE SCALE GENOMIC DNA]</scope>
    <source>
        <strain evidence="3">CGMCC 4.3504</strain>
    </source>
</reference>
<organism evidence="2 3">
    <name type="scientific">Streptomyces prasinopilosus</name>
    <dbReference type="NCBI Taxonomy" id="67344"/>
    <lineage>
        <taxon>Bacteria</taxon>
        <taxon>Bacillati</taxon>
        <taxon>Actinomycetota</taxon>
        <taxon>Actinomycetes</taxon>
        <taxon>Kitasatosporales</taxon>
        <taxon>Streptomycetaceae</taxon>
        <taxon>Streptomyces</taxon>
    </lineage>
</organism>
<protein>
    <recommendedName>
        <fullName evidence="4">Lipoprotein</fullName>
    </recommendedName>
</protein>
<dbReference type="InterPro" id="IPR029046">
    <property type="entry name" value="LolA/LolB/LppX"/>
</dbReference>
<sequence>MVGPGGSIRVGTAVVAGVLAGTVLVGCGNDGGSADGEDRSAGKGSSGAREQGTEAVRSAYDRTAEQDTARVTLRVRTSADGTSMTATSKGTVDLEDGDSVMALSAQGRRIEQRVVDQVLYQKLPRSEAPDGKPWIRIDLRKVAEHRGVGDQSVNDPARAAAFAKAIDDKDVTREGTAEVGGVDTTRYRVAVDVTELPDGATLRRQVGPTLPMDVWLDDDGRIRRQQIDMTLKAPAEEGSTDRSSSSRSAKVRTVMEFSDFGTDVEAEEPPSGQVTDLTRKALEGSREQN</sequence>
<dbReference type="SUPFAM" id="SSF89392">
    <property type="entry name" value="Prokaryotic lipoproteins and lipoprotein localization factors"/>
    <property type="match status" value="1"/>
</dbReference>